<dbReference type="Proteomes" id="UP001064027">
    <property type="component" value="Chromosome"/>
</dbReference>
<organism evidence="1 2">
    <name type="scientific">Rossellomorea vietnamensis</name>
    <dbReference type="NCBI Taxonomy" id="218284"/>
    <lineage>
        <taxon>Bacteria</taxon>
        <taxon>Bacillati</taxon>
        <taxon>Bacillota</taxon>
        <taxon>Bacilli</taxon>
        <taxon>Bacillales</taxon>
        <taxon>Bacillaceae</taxon>
        <taxon>Rossellomorea</taxon>
    </lineage>
</organism>
<gene>
    <name evidence="1" type="ORF">N5C46_16415</name>
</gene>
<protein>
    <submittedName>
        <fullName evidence="1">LXG domain-containing protein</fullName>
    </submittedName>
</protein>
<accession>A0ACD4C4T1</accession>
<evidence type="ECO:0000313" key="2">
    <source>
        <dbReference type="Proteomes" id="UP001064027"/>
    </source>
</evidence>
<keyword evidence="2" id="KW-1185">Reference proteome</keyword>
<proteinExistence type="predicted"/>
<reference evidence="1" key="1">
    <citation type="submission" date="2022-09" db="EMBL/GenBank/DDBJ databases">
        <title>Complete genome sequence of Rossellomorea vietnamensis strain RL-WG62, a newly isolated PGPR with the potential for plant salinity stress alleviation.</title>
        <authorList>
            <person name="Ren L."/>
            <person name="Wang G."/>
            <person name="Hu H."/>
        </authorList>
    </citation>
    <scope>NUCLEOTIDE SEQUENCE</scope>
    <source>
        <strain evidence="1">RL-WG62</strain>
    </source>
</reference>
<sequence length="491" mass="54126">MKTLDNQSLHSGIEDLRSKLETQKEQLTGLRQAVEQFSGSHDAFSGQGGDAVRSFYQDLHTPFLTFYSLTLLNYERVLTALKSASIQLESDTSGFIRQPFLDGELRDGLNKTENTTLDLVDETNQALDAIRDIIHVPSIQDQTFLSNTKRAEQKITQTLEDLTSFDTDQTKALDTVDHDIQLMKRYIYEIEGMFKNGKITVDSYSGTELNQSFHRQPFMSTLSDKLEFESLLVSRMTISSEYDSLKQLLMLNGQGNTSSFISYYSDDLAMSSVGKAQTSYRVCYPPEKNEYVIDKKVEDGFGSDGVGNAGLNFTNDYDEGHLAFNLDGSVVNTNNMDDVPSFVEQKVLFGEMDADIPYSFKSTGEALLYGQNIGLKTEANVSKTTFAHDNSPAALDLAFGQAEAKANVENYTASAGIGVAAAKTELKLEPLNWFGYEPLEEWFGFDYDPYIAVDVSLGSAGVSGSVGMETGVYAAYGIGVGVKGGLEEDKK</sequence>
<evidence type="ECO:0000313" key="1">
    <source>
        <dbReference type="EMBL" id="UXH43264.1"/>
    </source>
</evidence>
<dbReference type="EMBL" id="CP104558">
    <property type="protein sequence ID" value="UXH43264.1"/>
    <property type="molecule type" value="Genomic_DNA"/>
</dbReference>
<name>A0ACD4C4T1_9BACI</name>